<feature type="binding site" evidence="16">
    <location>
        <position position="278"/>
    </location>
    <ligand>
        <name>beta-D-galactose</name>
        <dbReference type="ChEBI" id="CHEBI:27667"/>
    </ligand>
</feature>
<feature type="active site" description="Proton donor" evidence="15">
    <location>
        <position position="206"/>
    </location>
</feature>
<dbReference type="CDD" id="cd09019">
    <property type="entry name" value="galactose_mutarotase_like"/>
    <property type="match status" value="1"/>
</dbReference>
<dbReference type="Proteomes" id="UP000240357">
    <property type="component" value="Unassembled WGS sequence"/>
</dbReference>
<dbReference type="SUPFAM" id="SSF74650">
    <property type="entry name" value="Galactose mutarotase-like"/>
    <property type="match status" value="1"/>
</dbReference>
<dbReference type="PIRSF" id="PIRSF005096">
    <property type="entry name" value="GALM"/>
    <property type="match status" value="1"/>
</dbReference>
<dbReference type="InterPro" id="IPR014718">
    <property type="entry name" value="GH-type_carb-bd"/>
</dbReference>
<feature type="active site" description="Proton acceptor" evidence="15">
    <location>
        <position position="343"/>
    </location>
</feature>
<dbReference type="InterPro" id="IPR047215">
    <property type="entry name" value="Galactose_mutarotase-like"/>
</dbReference>
<dbReference type="GO" id="GO:0006006">
    <property type="term" value="P:glucose metabolic process"/>
    <property type="evidence" value="ECO:0007669"/>
    <property type="project" value="TreeGrafter"/>
</dbReference>
<dbReference type="PANTHER" id="PTHR10091">
    <property type="entry name" value="ALDOSE-1-EPIMERASE"/>
    <property type="match status" value="1"/>
</dbReference>
<comment type="pathway">
    <text evidence="4 14">Carbohydrate metabolism; hexose metabolism.</text>
</comment>
<keyword evidence="13 14" id="KW-0119">Carbohydrate metabolism</keyword>
<evidence type="ECO:0000256" key="15">
    <source>
        <dbReference type="PIRSR" id="PIRSR005096-1"/>
    </source>
</evidence>
<keyword evidence="12 14" id="KW-0413">Isomerase</keyword>
<dbReference type="GO" id="GO:0030246">
    <property type="term" value="F:carbohydrate binding"/>
    <property type="evidence" value="ECO:0007669"/>
    <property type="project" value="InterPro"/>
</dbReference>
<dbReference type="InterPro" id="IPR015443">
    <property type="entry name" value="Aldose_1-epimerase"/>
</dbReference>
<evidence type="ECO:0000313" key="18">
    <source>
        <dbReference type="EMBL" id="PSR56511.1"/>
    </source>
</evidence>
<dbReference type="RefSeq" id="WP_106932689.1">
    <property type="nucleotide sequence ID" value="NZ_PYFT01000001.1"/>
</dbReference>
<dbReference type="Gene3D" id="2.70.98.10">
    <property type="match status" value="1"/>
</dbReference>
<dbReference type="EC" id="5.1.3.3" evidence="7 14"/>
<evidence type="ECO:0000256" key="1">
    <source>
        <dbReference type="ARBA" id="ARBA00001614"/>
    </source>
</evidence>
<dbReference type="UniPathway" id="UPA00242"/>
<evidence type="ECO:0000256" key="7">
    <source>
        <dbReference type="ARBA" id="ARBA00013185"/>
    </source>
</evidence>
<evidence type="ECO:0000256" key="4">
    <source>
        <dbReference type="ARBA" id="ARBA00005028"/>
    </source>
</evidence>
<keyword evidence="19" id="KW-1185">Reference proteome</keyword>
<sequence>MKILSFFLFASSIFLFAFIFPKLVKPKAGISKEIFGKMPDGKEVHLFTLTNTAGMEVKITNYGGYIVTWKAPDRTGKQEYITLGVPTFADYLKGTPVFGPIIGRYGNRIAKGKMVLDGKEYTLTTNGSGNHMHGGKIGFDKKVWAATLVNNPEPALKLQYTSPDGEEGYPGTLAVEVTYTLQKNNALRIDYKATTDKVTVVNLTNHAYFNLSGMKRDVLNQELMLPASKFLPTDRTQIPTGELKSVAGTPFDFTKPTVIGNRINDTTDTQIKYGHGYDHCWVFNDQSKKLKLGATVYEPVSGRFMEMYTTEPGVQIYTGNHLNGKIQGKEGVPYTTRFGLCLETQHFPDSPNHPNFPTTTLRPGETYQSTTVYKLSAK</sequence>
<evidence type="ECO:0000256" key="6">
    <source>
        <dbReference type="ARBA" id="ARBA00011245"/>
    </source>
</evidence>
<feature type="binding site" evidence="17">
    <location>
        <begin position="107"/>
        <end position="108"/>
    </location>
    <ligand>
        <name>beta-D-galactose</name>
        <dbReference type="ChEBI" id="CHEBI:27667"/>
    </ligand>
</feature>
<evidence type="ECO:0000256" key="10">
    <source>
        <dbReference type="ARBA" id="ARBA00022553"/>
    </source>
</evidence>
<gene>
    <name evidence="18" type="ORF">AHMF7605_24950</name>
</gene>
<evidence type="ECO:0000256" key="17">
    <source>
        <dbReference type="PIRSR" id="PIRSR005096-3"/>
    </source>
</evidence>
<evidence type="ECO:0000256" key="13">
    <source>
        <dbReference type="ARBA" id="ARBA00023277"/>
    </source>
</evidence>
<feature type="binding site" evidence="17">
    <location>
        <begin position="206"/>
        <end position="208"/>
    </location>
    <ligand>
        <name>beta-D-galactose</name>
        <dbReference type="ChEBI" id="CHEBI:27667"/>
    </ligand>
</feature>
<comment type="subunit">
    <text evidence="6">Monomer.</text>
</comment>
<reference evidence="18 19" key="1">
    <citation type="submission" date="2018-03" db="EMBL/GenBank/DDBJ databases">
        <title>Adhaeribacter sp. HMF7605 Genome sequencing and assembly.</title>
        <authorList>
            <person name="Kang H."/>
            <person name="Kang J."/>
            <person name="Cha I."/>
            <person name="Kim H."/>
            <person name="Joh K."/>
        </authorList>
    </citation>
    <scope>NUCLEOTIDE SEQUENCE [LARGE SCALE GENOMIC DNA]</scope>
    <source>
        <strain evidence="18 19">HMF7605</strain>
    </source>
</reference>
<comment type="catalytic activity">
    <reaction evidence="1 14">
        <text>alpha-D-glucose = beta-D-glucose</text>
        <dbReference type="Rhea" id="RHEA:10264"/>
        <dbReference type="ChEBI" id="CHEBI:15903"/>
        <dbReference type="ChEBI" id="CHEBI:17925"/>
        <dbReference type="EC" id="5.1.3.3"/>
    </reaction>
</comment>
<dbReference type="PROSITE" id="PS00545">
    <property type="entry name" value="ALDOSE_1_EPIMERASE"/>
    <property type="match status" value="1"/>
</dbReference>
<evidence type="ECO:0000256" key="16">
    <source>
        <dbReference type="PIRSR" id="PIRSR005096-2"/>
    </source>
</evidence>
<dbReference type="InterPro" id="IPR011013">
    <property type="entry name" value="Gal_mutarotase_sf_dom"/>
</dbReference>
<keyword evidence="10" id="KW-0597">Phosphoprotein</keyword>
<comment type="similarity">
    <text evidence="5 14">Belongs to the aldose epimerase family.</text>
</comment>
<evidence type="ECO:0000256" key="2">
    <source>
        <dbReference type="ARBA" id="ARBA00001913"/>
    </source>
</evidence>
<dbReference type="PANTHER" id="PTHR10091:SF0">
    <property type="entry name" value="GALACTOSE MUTAROTASE"/>
    <property type="match status" value="1"/>
</dbReference>
<dbReference type="GO" id="GO:0005737">
    <property type="term" value="C:cytoplasm"/>
    <property type="evidence" value="ECO:0007669"/>
    <property type="project" value="UniProtKB-SubCell"/>
</dbReference>
<dbReference type="InterPro" id="IPR018052">
    <property type="entry name" value="Ald1_epimerase_CS"/>
</dbReference>
<dbReference type="GO" id="GO:0033499">
    <property type="term" value="P:galactose catabolic process via UDP-galactose, Leloir pathway"/>
    <property type="evidence" value="ECO:0007669"/>
    <property type="project" value="TreeGrafter"/>
</dbReference>
<dbReference type="InterPro" id="IPR008183">
    <property type="entry name" value="Aldose_1/G6P_1-epimerase"/>
</dbReference>
<name>A0A2T2YLX3_9BACT</name>
<dbReference type="FunFam" id="2.70.98.10:FF:000003">
    <property type="entry name" value="Aldose 1-epimerase"/>
    <property type="match status" value="1"/>
</dbReference>
<evidence type="ECO:0000256" key="14">
    <source>
        <dbReference type="PIRNR" id="PIRNR005096"/>
    </source>
</evidence>
<evidence type="ECO:0000256" key="8">
    <source>
        <dbReference type="ARBA" id="ARBA00014165"/>
    </source>
</evidence>
<accession>A0A2T2YLX3</accession>
<keyword evidence="9" id="KW-0963">Cytoplasm</keyword>
<dbReference type="Pfam" id="PF01263">
    <property type="entry name" value="Aldose_epim"/>
    <property type="match status" value="1"/>
</dbReference>
<protein>
    <recommendedName>
        <fullName evidence="8 14">Aldose 1-epimerase</fullName>
        <ecNumber evidence="7 14">5.1.3.3</ecNumber>
    </recommendedName>
</protein>
<proteinExistence type="inferred from homology"/>
<dbReference type="NCBIfam" id="NF008277">
    <property type="entry name" value="PRK11055.1"/>
    <property type="match status" value="1"/>
</dbReference>
<comment type="cofactor">
    <cofactor evidence="2">
        <name>Ca(2+)</name>
        <dbReference type="ChEBI" id="CHEBI:29108"/>
    </cofactor>
</comment>
<evidence type="ECO:0000313" key="19">
    <source>
        <dbReference type="Proteomes" id="UP000240357"/>
    </source>
</evidence>
<evidence type="ECO:0000256" key="12">
    <source>
        <dbReference type="ARBA" id="ARBA00023235"/>
    </source>
</evidence>
<dbReference type="EMBL" id="PYFT01000001">
    <property type="protein sequence ID" value="PSR56511.1"/>
    <property type="molecule type" value="Genomic_DNA"/>
</dbReference>
<evidence type="ECO:0000256" key="11">
    <source>
        <dbReference type="ARBA" id="ARBA00022837"/>
    </source>
</evidence>
<dbReference type="OrthoDB" id="9779408at2"/>
<comment type="caution">
    <text evidence="18">The sequence shown here is derived from an EMBL/GenBank/DDBJ whole genome shotgun (WGS) entry which is preliminary data.</text>
</comment>
<dbReference type="AlphaFoldDB" id="A0A2T2YLX3"/>
<organism evidence="18 19">
    <name type="scientific">Adhaeribacter arboris</name>
    <dbReference type="NCBI Taxonomy" id="2072846"/>
    <lineage>
        <taxon>Bacteria</taxon>
        <taxon>Pseudomonadati</taxon>
        <taxon>Bacteroidota</taxon>
        <taxon>Cytophagia</taxon>
        <taxon>Cytophagales</taxon>
        <taxon>Hymenobacteraceae</taxon>
        <taxon>Adhaeribacter</taxon>
    </lineage>
</organism>
<evidence type="ECO:0000256" key="5">
    <source>
        <dbReference type="ARBA" id="ARBA00006206"/>
    </source>
</evidence>
<evidence type="ECO:0000256" key="3">
    <source>
        <dbReference type="ARBA" id="ARBA00004496"/>
    </source>
</evidence>
<keyword evidence="11" id="KW-0106">Calcium</keyword>
<evidence type="ECO:0000256" key="9">
    <source>
        <dbReference type="ARBA" id="ARBA00022490"/>
    </source>
</evidence>
<comment type="subcellular location">
    <subcellularLocation>
        <location evidence="3">Cytoplasm</location>
    </subcellularLocation>
</comment>
<dbReference type="GO" id="GO:0004034">
    <property type="term" value="F:aldose 1-epimerase activity"/>
    <property type="evidence" value="ECO:0007669"/>
    <property type="project" value="UniProtKB-EC"/>
</dbReference>